<name>A0A434AZZ8_9BACT</name>
<evidence type="ECO:0000256" key="3">
    <source>
        <dbReference type="ARBA" id="ARBA00022729"/>
    </source>
</evidence>
<protein>
    <recommendedName>
        <fullName evidence="2">Curli production assembly/transport component CsgE</fullName>
    </recommendedName>
</protein>
<proteinExistence type="predicted"/>
<comment type="caution">
    <text evidence="4">The sequence shown here is derived from an EMBL/GenBank/DDBJ whole genome shotgun (WGS) entry which is preliminary data.</text>
</comment>
<evidence type="ECO:0000313" key="5">
    <source>
        <dbReference type="Proteomes" id="UP000282985"/>
    </source>
</evidence>
<dbReference type="InterPro" id="IPR018900">
    <property type="entry name" value="Curli_CsgE"/>
</dbReference>
<dbReference type="Pfam" id="PF10627">
    <property type="entry name" value="CsgE"/>
    <property type="match status" value="1"/>
</dbReference>
<evidence type="ECO:0000313" key="4">
    <source>
        <dbReference type="EMBL" id="RUT80037.1"/>
    </source>
</evidence>
<keyword evidence="5" id="KW-1185">Reference proteome</keyword>
<evidence type="ECO:0000256" key="2">
    <source>
        <dbReference type="ARBA" id="ARBA00014024"/>
    </source>
</evidence>
<organism evidence="4 5">
    <name type="scientific">Ancylomarina longa</name>
    <dbReference type="NCBI Taxonomy" id="2487017"/>
    <lineage>
        <taxon>Bacteria</taxon>
        <taxon>Pseudomonadati</taxon>
        <taxon>Bacteroidota</taxon>
        <taxon>Bacteroidia</taxon>
        <taxon>Marinilabiliales</taxon>
        <taxon>Marinifilaceae</taxon>
        <taxon>Ancylomarina</taxon>
    </lineage>
</organism>
<accession>A0A434AZZ8</accession>
<dbReference type="AlphaFoldDB" id="A0A434AZZ8"/>
<comment type="function">
    <text evidence="1">May be involved in the biogenesis of curli organelles.</text>
</comment>
<evidence type="ECO:0000256" key="1">
    <source>
        <dbReference type="ARBA" id="ARBA00003989"/>
    </source>
</evidence>
<dbReference type="OrthoDB" id="1524955at2"/>
<dbReference type="Proteomes" id="UP000282985">
    <property type="component" value="Unassembled WGS sequence"/>
</dbReference>
<dbReference type="EMBL" id="RJJX01000001">
    <property type="protein sequence ID" value="RUT80037.1"/>
    <property type="molecule type" value="Genomic_DNA"/>
</dbReference>
<gene>
    <name evidence="4" type="ORF">DLK05_01385</name>
</gene>
<keyword evidence="3" id="KW-0732">Signal</keyword>
<reference evidence="4 5" key="1">
    <citation type="submission" date="2018-11" db="EMBL/GenBank/DDBJ databases">
        <title>Parancylomarina longa gen. nov., sp. nov., isolated from sediments of southern Okinawa.</title>
        <authorList>
            <person name="Fu T."/>
        </authorList>
    </citation>
    <scope>NUCLEOTIDE SEQUENCE [LARGE SCALE GENOMIC DNA]</scope>
    <source>
        <strain evidence="4 5">T3-2 S1-C</strain>
    </source>
</reference>
<sequence>MIGFLKKIALVLFVNLFLINLTQVHAQSSKLKRDSLRTLKLLKKTFDAVIEENNQAKSNELDMEIDGLVVDQTITKVGRDFYDLFFSNWDAPKNSKNYTITIKEMVLPGLATQITVLVNDNEVFKQRVQPRYEILEQMSNYASQRTKRYLNNYEKMKAQLDGDDQQGTGIF</sequence>